<gene>
    <name evidence="1" type="ORF">GCM10008932_23100</name>
</gene>
<sequence length="68" mass="8041">MANIKVRVRNEYNVSTNETLDINKVIRNKRFGNRTATDLSRKRPRNKNEERTLRRWEAERGGVKIGTI</sequence>
<comment type="caution">
    <text evidence="1">The sequence shown here is derived from an EMBL/GenBank/DDBJ whole genome shotgun (WGS) entry which is preliminary data.</text>
</comment>
<dbReference type="Proteomes" id="UP001501166">
    <property type="component" value="Unassembled WGS sequence"/>
</dbReference>
<reference evidence="1 2" key="1">
    <citation type="journal article" date="2019" name="Int. J. Syst. Evol. Microbiol.">
        <title>The Global Catalogue of Microorganisms (GCM) 10K type strain sequencing project: providing services to taxonomists for standard genome sequencing and annotation.</title>
        <authorList>
            <consortium name="The Broad Institute Genomics Platform"/>
            <consortium name="The Broad Institute Genome Sequencing Center for Infectious Disease"/>
            <person name="Wu L."/>
            <person name="Ma J."/>
        </authorList>
    </citation>
    <scope>NUCLEOTIDE SEQUENCE [LARGE SCALE GENOMIC DNA]</scope>
    <source>
        <strain evidence="1 2">JCM 12662</strain>
    </source>
</reference>
<dbReference type="RefSeq" id="WP_343756803.1">
    <property type="nucleotide sequence ID" value="NZ_BAAACW010000160.1"/>
</dbReference>
<evidence type="ECO:0000313" key="1">
    <source>
        <dbReference type="EMBL" id="GAA0371099.1"/>
    </source>
</evidence>
<dbReference type="EMBL" id="BAAACW010000160">
    <property type="protein sequence ID" value="GAA0371099.1"/>
    <property type="molecule type" value="Genomic_DNA"/>
</dbReference>
<proteinExistence type="predicted"/>
<protein>
    <submittedName>
        <fullName evidence="1">Uncharacterized protein</fullName>
    </submittedName>
</protein>
<evidence type="ECO:0000313" key="2">
    <source>
        <dbReference type="Proteomes" id="UP001501166"/>
    </source>
</evidence>
<keyword evidence="2" id="KW-1185">Reference proteome</keyword>
<organism evidence="1 2">
    <name type="scientific">Alkalibacterium iburiense</name>
    <dbReference type="NCBI Taxonomy" id="290589"/>
    <lineage>
        <taxon>Bacteria</taxon>
        <taxon>Bacillati</taxon>
        <taxon>Bacillota</taxon>
        <taxon>Bacilli</taxon>
        <taxon>Lactobacillales</taxon>
        <taxon>Carnobacteriaceae</taxon>
        <taxon>Alkalibacterium</taxon>
    </lineage>
</organism>
<name>A0ABN0XRK8_9LACT</name>
<accession>A0ABN0XRK8</accession>